<dbReference type="GO" id="GO:0000976">
    <property type="term" value="F:transcription cis-regulatory region binding"/>
    <property type="evidence" value="ECO:0007669"/>
    <property type="project" value="TreeGrafter"/>
</dbReference>
<dbReference type="KEGG" id="brz:CFK38_16880"/>
<keyword evidence="2" id="KW-0238">DNA-binding</keyword>
<sequence>MSGGATNVRGRGRVTRKDVARVAGTSTAIVSYVINNGPRPVAERTRQRVLAAIEEVGYVPDTVAQALASGVSGLYGLIVPDISNPFFAALAHELEDSTSESGHILLLGDSAEDKDREKELISTFVRRRVDGLLFVGVDSHPDLSAAFDGEVPVVILDRVDPEHLASSVAVDNVAAAHAVTAHLVTHGYREHAIITGPEQLLTARERLQGWRSALAEAELLADPRWIVEAPFTRRGGYDAGSALITSGPRPRAVFASNELQAVGLLAAAAEHGLRVPDELAVITFDGTEMSEYTAPKLSGVVQPLDEIARAAVAMLPGKHRSTSFAPRHERCGYTIRLRPSCGHHPD</sequence>
<accession>A0A291GSR1</accession>
<reference evidence="6" key="1">
    <citation type="submission" date="2017-09" db="EMBL/GenBank/DDBJ databases">
        <title>Brachybacterium sp. VM2412.</title>
        <authorList>
            <person name="Tak E.J."/>
            <person name="Bae J.-W."/>
        </authorList>
    </citation>
    <scope>NUCLEOTIDE SEQUENCE [LARGE SCALE GENOMIC DNA]</scope>
    <source>
        <strain evidence="6">VM2412</strain>
    </source>
</reference>
<dbReference type="AlphaFoldDB" id="A0A291GSR1"/>
<dbReference type="EMBL" id="CP023563">
    <property type="protein sequence ID" value="ATG53004.1"/>
    <property type="molecule type" value="Genomic_DNA"/>
</dbReference>
<organism evidence="5 6">
    <name type="scientific">Brachybacterium vulturis</name>
    <dbReference type="NCBI Taxonomy" id="2017484"/>
    <lineage>
        <taxon>Bacteria</taxon>
        <taxon>Bacillati</taxon>
        <taxon>Actinomycetota</taxon>
        <taxon>Actinomycetes</taxon>
        <taxon>Micrococcales</taxon>
        <taxon>Dermabacteraceae</taxon>
        <taxon>Brachybacterium</taxon>
    </lineage>
</organism>
<dbReference type="CDD" id="cd01392">
    <property type="entry name" value="HTH_LacI"/>
    <property type="match status" value="1"/>
</dbReference>
<evidence type="ECO:0000259" key="4">
    <source>
        <dbReference type="PROSITE" id="PS50932"/>
    </source>
</evidence>
<dbReference type="InterPro" id="IPR046335">
    <property type="entry name" value="LacI/GalR-like_sensor"/>
</dbReference>
<dbReference type="Gene3D" id="1.10.260.40">
    <property type="entry name" value="lambda repressor-like DNA-binding domains"/>
    <property type="match status" value="1"/>
</dbReference>
<dbReference type="Pfam" id="PF00356">
    <property type="entry name" value="LacI"/>
    <property type="match status" value="1"/>
</dbReference>
<keyword evidence="6" id="KW-1185">Reference proteome</keyword>
<dbReference type="PANTHER" id="PTHR30146">
    <property type="entry name" value="LACI-RELATED TRANSCRIPTIONAL REPRESSOR"/>
    <property type="match status" value="1"/>
</dbReference>
<evidence type="ECO:0000256" key="2">
    <source>
        <dbReference type="ARBA" id="ARBA00023125"/>
    </source>
</evidence>
<dbReference type="CDD" id="cd06267">
    <property type="entry name" value="PBP1_LacI_sugar_binding-like"/>
    <property type="match status" value="1"/>
</dbReference>
<dbReference type="Proteomes" id="UP000218165">
    <property type="component" value="Chromosome"/>
</dbReference>
<dbReference type="PROSITE" id="PS50932">
    <property type="entry name" value="HTH_LACI_2"/>
    <property type="match status" value="1"/>
</dbReference>
<dbReference type="Gene3D" id="3.40.50.2300">
    <property type="match status" value="2"/>
</dbReference>
<protein>
    <submittedName>
        <fullName evidence="5">LacI family transcriptional regulator</fullName>
    </submittedName>
</protein>
<dbReference type="SUPFAM" id="SSF53822">
    <property type="entry name" value="Periplasmic binding protein-like I"/>
    <property type="match status" value="1"/>
</dbReference>
<feature type="domain" description="HTH lacI-type" evidence="4">
    <location>
        <begin position="14"/>
        <end position="69"/>
    </location>
</feature>
<keyword evidence="3" id="KW-0804">Transcription</keyword>
<dbReference type="Pfam" id="PF13377">
    <property type="entry name" value="Peripla_BP_3"/>
    <property type="match status" value="1"/>
</dbReference>
<gene>
    <name evidence="5" type="ORF">CFK38_16880</name>
</gene>
<dbReference type="SMART" id="SM00354">
    <property type="entry name" value="HTH_LACI"/>
    <property type="match status" value="1"/>
</dbReference>
<dbReference type="GO" id="GO:0003700">
    <property type="term" value="F:DNA-binding transcription factor activity"/>
    <property type="evidence" value="ECO:0007669"/>
    <property type="project" value="TreeGrafter"/>
</dbReference>
<keyword evidence="1" id="KW-0805">Transcription regulation</keyword>
<evidence type="ECO:0000256" key="1">
    <source>
        <dbReference type="ARBA" id="ARBA00023015"/>
    </source>
</evidence>
<dbReference type="SUPFAM" id="SSF47413">
    <property type="entry name" value="lambda repressor-like DNA-binding domains"/>
    <property type="match status" value="1"/>
</dbReference>
<name>A0A291GSR1_9MICO</name>
<evidence type="ECO:0000256" key="3">
    <source>
        <dbReference type="ARBA" id="ARBA00023163"/>
    </source>
</evidence>
<dbReference type="InterPro" id="IPR000843">
    <property type="entry name" value="HTH_LacI"/>
</dbReference>
<proteinExistence type="predicted"/>
<dbReference type="InterPro" id="IPR010982">
    <property type="entry name" value="Lambda_DNA-bd_dom_sf"/>
</dbReference>
<dbReference type="InterPro" id="IPR028082">
    <property type="entry name" value="Peripla_BP_I"/>
</dbReference>
<dbReference type="PANTHER" id="PTHR30146:SF109">
    <property type="entry name" value="HTH-TYPE TRANSCRIPTIONAL REGULATOR GALS"/>
    <property type="match status" value="1"/>
</dbReference>
<evidence type="ECO:0000313" key="5">
    <source>
        <dbReference type="EMBL" id="ATG53004.1"/>
    </source>
</evidence>
<evidence type="ECO:0000313" key="6">
    <source>
        <dbReference type="Proteomes" id="UP000218165"/>
    </source>
</evidence>
<dbReference type="OrthoDB" id="37081at2"/>